<accession>A0A8D9GGF7</accession>
<dbReference type="InterPro" id="IPR052929">
    <property type="entry name" value="RNase_H-like_EbsB-rel"/>
</dbReference>
<dbReference type="AlphaFoldDB" id="A0A8D9GGF7"/>
<dbReference type="GO" id="GO:0003676">
    <property type="term" value="F:nucleic acid binding"/>
    <property type="evidence" value="ECO:0007669"/>
    <property type="project" value="InterPro"/>
</dbReference>
<evidence type="ECO:0000313" key="2">
    <source>
        <dbReference type="EMBL" id="CAG7880146.1"/>
    </source>
</evidence>
<dbReference type="InterPro" id="IPR012337">
    <property type="entry name" value="RNaseH-like_sf"/>
</dbReference>
<dbReference type="Gramene" id="A03p14890.2_BraZ1">
    <property type="protein sequence ID" value="A03p14890.2_BraZ1.CDS.1"/>
    <property type="gene ID" value="A03g14890.2_BraZ1"/>
</dbReference>
<dbReference type="GO" id="GO:0004523">
    <property type="term" value="F:RNA-DNA hybrid ribonuclease activity"/>
    <property type="evidence" value="ECO:0007669"/>
    <property type="project" value="InterPro"/>
</dbReference>
<dbReference type="Proteomes" id="UP000694005">
    <property type="component" value="Chromosome A03"/>
</dbReference>
<evidence type="ECO:0000259" key="1">
    <source>
        <dbReference type="Pfam" id="PF13456"/>
    </source>
</evidence>
<dbReference type="Pfam" id="PF13456">
    <property type="entry name" value="RVT_3"/>
    <property type="match status" value="1"/>
</dbReference>
<name>A0A8D9GGF7_BRACM</name>
<gene>
    <name evidence="2" type="ORF">BRAPAZ1V2_A03P14890.2</name>
</gene>
<reference evidence="2 3" key="1">
    <citation type="submission" date="2021-07" db="EMBL/GenBank/DDBJ databases">
        <authorList>
            <consortium name="Genoscope - CEA"/>
            <person name="William W."/>
        </authorList>
    </citation>
    <scope>NUCLEOTIDE SEQUENCE [LARGE SCALE GENOMIC DNA]</scope>
</reference>
<dbReference type="SUPFAM" id="SSF53098">
    <property type="entry name" value="Ribonuclease H-like"/>
    <property type="match status" value="1"/>
</dbReference>
<dbReference type="PANTHER" id="PTHR47074">
    <property type="entry name" value="BNAC02G40300D PROTEIN"/>
    <property type="match status" value="1"/>
</dbReference>
<protein>
    <recommendedName>
        <fullName evidence="1">RNase H type-1 domain-containing protein</fullName>
    </recommendedName>
</protein>
<dbReference type="PANTHER" id="PTHR47074:SF49">
    <property type="entry name" value="POLYNUCLEOTIDYL TRANSFERASE, RIBONUCLEASE H-LIKE SUPERFAMILY PROTEIN"/>
    <property type="match status" value="1"/>
</dbReference>
<organism evidence="2 3">
    <name type="scientific">Brassica campestris</name>
    <name type="common">Field mustard</name>
    <dbReference type="NCBI Taxonomy" id="3711"/>
    <lineage>
        <taxon>Eukaryota</taxon>
        <taxon>Viridiplantae</taxon>
        <taxon>Streptophyta</taxon>
        <taxon>Embryophyta</taxon>
        <taxon>Tracheophyta</taxon>
        <taxon>Spermatophyta</taxon>
        <taxon>Magnoliopsida</taxon>
        <taxon>eudicotyledons</taxon>
        <taxon>Gunneridae</taxon>
        <taxon>Pentapetalae</taxon>
        <taxon>rosids</taxon>
        <taxon>malvids</taxon>
        <taxon>Brassicales</taxon>
        <taxon>Brassicaceae</taxon>
        <taxon>Brassiceae</taxon>
        <taxon>Brassica</taxon>
    </lineage>
</organism>
<dbReference type="InterPro" id="IPR002156">
    <property type="entry name" value="RNaseH_domain"/>
</dbReference>
<dbReference type="InterPro" id="IPR036397">
    <property type="entry name" value="RNaseH_sf"/>
</dbReference>
<dbReference type="EMBL" id="LS974619">
    <property type="protein sequence ID" value="CAG7880146.1"/>
    <property type="molecule type" value="Genomic_DNA"/>
</dbReference>
<proteinExistence type="predicted"/>
<dbReference type="Gene3D" id="3.30.420.10">
    <property type="entry name" value="Ribonuclease H-like superfamily/Ribonuclease H"/>
    <property type="match status" value="1"/>
</dbReference>
<evidence type="ECO:0000313" key="3">
    <source>
        <dbReference type="Proteomes" id="UP000694005"/>
    </source>
</evidence>
<dbReference type="InterPro" id="IPR044730">
    <property type="entry name" value="RNase_H-like_dom_plant"/>
</dbReference>
<feature type="domain" description="RNase H type-1" evidence="1">
    <location>
        <begin position="2"/>
        <end position="82"/>
    </location>
</feature>
<feature type="non-terminal residue" evidence="2">
    <location>
        <position position="1"/>
    </location>
</feature>
<sequence>LVAEALAVKAAVTAALSSHVSSLRVYSDSKSLILLLKSQGQDVSLKGVLHDIKILARSFESISFCFVPRLANSVADSIAKTALYSLHSSVLVTE</sequence>
<dbReference type="CDD" id="cd06222">
    <property type="entry name" value="RNase_H_like"/>
    <property type="match status" value="1"/>
</dbReference>